<accession>A0A1D6LJT8</accession>
<sequence>MCRVLPSWGRGNQTTRSVRIRPIGARRGHPELHLACLR</sequence>
<dbReference type="AlphaFoldDB" id="A0A1D6LJT8"/>
<protein>
    <submittedName>
        <fullName evidence="1">ATOZI1</fullName>
    </submittedName>
</protein>
<reference evidence="1" key="1">
    <citation type="submission" date="2015-12" db="EMBL/GenBank/DDBJ databases">
        <title>Update maize B73 reference genome by single molecule sequencing technologies.</title>
        <authorList>
            <consortium name="Maize Genome Sequencing Project"/>
            <person name="Ware D."/>
        </authorList>
    </citation>
    <scope>NUCLEOTIDE SEQUENCE</scope>
    <source>
        <tissue evidence="1">Seedling</tissue>
    </source>
</reference>
<name>A0A1D6LJT8_MAIZE</name>
<proteinExistence type="predicted"/>
<gene>
    <name evidence="1" type="ORF">ZEAMMB73_Zm00001d035948</name>
</gene>
<evidence type="ECO:0000313" key="1">
    <source>
        <dbReference type="EMBL" id="AQK79994.1"/>
    </source>
</evidence>
<dbReference type="EMBL" id="CM000782">
    <property type="protein sequence ID" value="AQK79997.1"/>
    <property type="molecule type" value="Genomic_DNA"/>
</dbReference>
<organism evidence="1">
    <name type="scientific">Zea mays</name>
    <name type="common">Maize</name>
    <dbReference type="NCBI Taxonomy" id="4577"/>
    <lineage>
        <taxon>Eukaryota</taxon>
        <taxon>Viridiplantae</taxon>
        <taxon>Streptophyta</taxon>
        <taxon>Embryophyta</taxon>
        <taxon>Tracheophyta</taxon>
        <taxon>Spermatophyta</taxon>
        <taxon>Magnoliopsida</taxon>
        <taxon>Liliopsida</taxon>
        <taxon>Poales</taxon>
        <taxon>Poaceae</taxon>
        <taxon>PACMAD clade</taxon>
        <taxon>Panicoideae</taxon>
        <taxon>Andropogonodae</taxon>
        <taxon>Andropogoneae</taxon>
        <taxon>Tripsacinae</taxon>
        <taxon>Zea</taxon>
    </lineage>
</organism>
<dbReference type="EMBL" id="CM000782">
    <property type="protein sequence ID" value="AQK79994.1"/>
    <property type="molecule type" value="Genomic_DNA"/>
</dbReference>